<keyword evidence="1 5" id="KW-0963">Cytoplasm</keyword>
<dbReference type="HAMAP" id="MF_00099">
    <property type="entry name" value="CheB_chemtxs"/>
    <property type="match status" value="1"/>
</dbReference>
<dbReference type="InterPro" id="IPR035909">
    <property type="entry name" value="CheB_C"/>
</dbReference>
<comment type="subcellular location">
    <subcellularLocation>
        <location evidence="5">Cytoplasm</location>
    </subcellularLocation>
</comment>
<dbReference type="PANTHER" id="PTHR42872">
    <property type="entry name" value="PROTEIN-GLUTAMATE METHYLESTERASE/PROTEIN-GLUTAMINE GLUTAMINASE"/>
    <property type="match status" value="1"/>
</dbReference>
<evidence type="ECO:0000259" key="8">
    <source>
        <dbReference type="PROSITE" id="PS50110"/>
    </source>
</evidence>
<reference evidence="10 11" key="1">
    <citation type="submission" date="2018-12" db="EMBL/GenBank/DDBJ databases">
        <authorList>
            <person name="Yang Y."/>
        </authorList>
    </citation>
    <scope>NUCLEOTIDE SEQUENCE [LARGE SCALE GENOMIC DNA]</scope>
    <source>
        <strain evidence="10 11">L-25-5w-1</strain>
    </source>
</reference>
<dbReference type="InterPro" id="IPR001789">
    <property type="entry name" value="Sig_transdc_resp-reg_receiver"/>
</dbReference>
<dbReference type="Proteomes" id="UP000277007">
    <property type="component" value="Unassembled WGS sequence"/>
</dbReference>
<comment type="catalytic activity">
    <reaction evidence="5">
        <text>L-glutaminyl-[protein] + H2O = L-glutamyl-[protein] + NH4(+)</text>
        <dbReference type="Rhea" id="RHEA:16441"/>
        <dbReference type="Rhea" id="RHEA-COMP:10207"/>
        <dbReference type="Rhea" id="RHEA-COMP:10208"/>
        <dbReference type="ChEBI" id="CHEBI:15377"/>
        <dbReference type="ChEBI" id="CHEBI:28938"/>
        <dbReference type="ChEBI" id="CHEBI:29973"/>
        <dbReference type="ChEBI" id="CHEBI:30011"/>
        <dbReference type="EC" id="3.5.1.44"/>
    </reaction>
</comment>
<feature type="domain" description="CheB-type methylesterase" evidence="9">
    <location>
        <begin position="154"/>
        <end position="346"/>
    </location>
</feature>
<comment type="caution">
    <text evidence="10">The sequence shown here is derived from an EMBL/GenBank/DDBJ whole genome shotgun (WGS) entry which is preliminary data.</text>
</comment>
<dbReference type="NCBIfam" id="NF001965">
    <property type="entry name" value="PRK00742.1"/>
    <property type="match status" value="1"/>
</dbReference>
<dbReference type="AlphaFoldDB" id="A0A3S0HVJ0"/>
<name>A0A3S0HVJ0_9PROT</name>
<evidence type="ECO:0000256" key="2">
    <source>
        <dbReference type="ARBA" id="ARBA00022500"/>
    </source>
</evidence>
<comment type="function">
    <text evidence="5">Involved in chemotaxis. Part of a chemotaxis signal transduction system that modulates chemotaxis in response to various stimuli. Catalyzes the demethylation of specific methylglutamate residues introduced into the chemoreceptors (methyl-accepting chemotaxis proteins or MCP) by CheR. Also mediates the irreversible deamidation of specific glutamine residues to glutamic acid.</text>
</comment>
<sequence length="353" mass="37084">MSRAIRVVIVDDSALMREMLKDMLAREPAIEVVGVARDPFEAREIIKATNPDVITLDVEMPKMDGLSFLEKIMTLRPTPVIMISTLTQEGSDAAIRALELGAVDCLAKPGSADGKGFEQTGRELVSKIMVAATARLSMRRPAAAVAPLPRPRRAETGNRLIAIGASTGGVERIRDVLAVLPADCPPIVITQHMGPSYVPSFAARLDRMSAPNVQVASHGARLAQGVVFIAPGDRHLAIARDGLGLVCHIQDSPAVSGHRPSVDVLFGSVAKAAGPNAVGVILSGMGRDGAIGLKAMRDAGAHTIGEQESSCVVYGMPRAAREGGAVAVELSLAQIPAEMMRAYDAIGDRPRGS</sequence>
<evidence type="ECO:0000313" key="10">
    <source>
        <dbReference type="EMBL" id="RTR17464.1"/>
    </source>
</evidence>
<feature type="modified residue" description="4-aspartylphosphate" evidence="5 7">
    <location>
        <position position="57"/>
    </location>
</feature>
<feature type="domain" description="Response regulatory" evidence="8">
    <location>
        <begin position="6"/>
        <end position="123"/>
    </location>
</feature>
<dbReference type="InterPro" id="IPR011006">
    <property type="entry name" value="CheY-like_superfamily"/>
</dbReference>
<dbReference type="Pfam" id="PF00072">
    <property type="entry name" value="Response_reg"/>
    <property type="match status" value="1"/>
</dbReference>
<organism evidence="10 11">
    <name type="scientific">Azospirillum griseum</name>
    <dbReference type="NCBI Taxonomy" id="2496639"/>
    <lineage>
        <taxon>Bacteria</taxon>
        <taxon>Pseudomonadati</taxon>
        <taxon>Pseudomonadota</taxon>
        <taxon>Alphaproteobacteria</taxon>
        <taxon>Rhodospirillales</taxon>
        <taxon>Azospirillaceae</taxon>
        <taxon>Azospirillum</taxon>
    </lineage>
</organism>
<keyword evidence="11" id="KW-1185">Reference proteome</keyword>
<accession>A0A3S0HVJ0</accession>
<protein>
    <recommendedName>
        <fullName evidence="5">Protein-glutamate methylesterase/protein-glutamine glutaminase</fullName>
        <ecNumber evidence="5">3.1.1.61</ecNumber>
        <ecNumber evidence="5">3.5.1.44</ecNumber>
    </recommendedName>
</protein>
<evidence type="ECO:0000256" key="1">
    <source>
        <dbReference type="ARBA" id="ARBA00022490"/>
    </source>
</evidence>
<dbReference type="InterPro" id="IPR000673">
    <property type="entry name" value="Sig_transdc_resp-reg_Me-estase"/>
</dbReference>
<dbReference type="EMBL" id="RXMA01000019">
    <property type="protein sequence ID" value="RTR17464.1"/>
    <property type="molecule type" value="Genomic_DNA"/>
</dbReference>
<dbReference type="Gene3D" id="3.40.50.2300">
    <property type="match status" value="1"/>
</dbReference>
<evidence type="ECO:0000256" key="5">
    <source>
        <dbReference type="HAMAP-Rule" id="MF_00099"/>
    </source>
</evidence>
<evidence type="ECO:0000256" key="4">
    <source>
        <dbReference type="ARBA" id="ARBA00048267"/>
    </source>
</evidence>
<proteinExistence type="inferred from homology"/>
<dbReference type="CDD" id="cd16432">
    <property type="entry name" value="CheB_Rec"/>
    <property type="match status" value="1"/>
</dbReference>
<evidence type="ECO:0000256" key="3">
    <source>
        <dbReference type="ARBA" id="ARBA00022801"/>
    </source>
</evidence>
<dbReference type="SMART" id="SM00448">
    <property type="entry name" value="REC"/>
    <property type="match status" value="1"/>
</dbReference>
<dbReference type="OrthoDB" id="9793421at2"/>
<dbReference type="PANTHER" id="PTHR42872:SF6">
    <property type="entry name" value="PROTEIN-GLUTAMATE METHYLESTERASE_PROTEIN-GLUTAMINE GLUTAMINASE"/>
    <property type="match status" value="1"/>
</dbReference>
<feature type="active site" evidence="5 6">
    <location>
        <position position="166"/>
    </location>
</feature>
<evidence type="ECO:0000259" key="9">
    <source>
        <dbReference type="PROSITE" id="PS50122"/>
    </source>
</evidence>
<comment type="catalytic activity">
    <reaction evidence="4 5">
        <text>[protein]-L-glutamate 5-O-methyl ester + H2O = L-glutamyl-[protein] + methanol + H(+)</text>
        <dbReference type="Rhea" id="RHEA:23236"/>
        <dbReference type="Rhea" id="RHEA-COMP:10208"/>
        <dbReference type="Rhea" id="RHEA-COMP:10311"/>
        <dbReference type="ChEBI" id="CHEBI:15377"/>
        <dbReference type="ChEBI" id="CHEBI:15378"/>
        <dbReference type="ChEBI" id="CHEBI:17790"/>
        <dbReference type="ChEBI" id="CHEBI:29973"/>
        <dbReference type="ChEBI" id="CHEBI:82795"/>
        <dbReference type="EC" id="3.1.1.61"/>
    </reaction>
</comment>
<dbReference type="GO" id="GO:0008984">
    <property type="term" value="F:protein-glutamate methylesterase activity"/>
    <property type="evidence" value="ECO:0007669"/>
    <property type="project" value="UniProtKB-UniRule"/>
</dbReference>
<dbReference type="Pfam" id="PF01339">
    <property type="entry name" value="CheB_methylest"/>
    <property type="match status" value="1"/>
</dbReference>
<dbReference type="GO" id="GO:0006935">
    <property type="term" value="P:chemotaxis"/>
    <property type="evidence" value="ECO:0007669"/>
    <property type="project" value="UniProtKB-UniRule"/>
</dbReference>
<dbReference type="CDD" id="cd17541">
    <property type="entry name" value="REC_CheB-like"/>
    <property type="match status" value="1"/>
</dbReference>
<dbReference type="SUPFAM" id="SSF52172">
    <property type="entry name" value="CheY-like"/>
    <property type="match status" value="1"/>
</dbReference>
<dbReference type="SUPFAM" id="SSF52738">
    <property type="entry name" value="Methylesterase CheB, C-terminal domain"/>
    <property type="match status" value="1"/>
</dbReference>
<comment type="PTM">
    <text evidence="5">Phosphorylated by CheA. Phosphorylation of the N-terminal regulatory domain activates the methylesterase activity.</text>
</comment>
<feature type="active site" evidence="5 6">
    <location>
        <position position="192"/>
    </location>
</feature>
<evidence type="ECO:0000256" key="6">
    <source>
        <dbReference type="PROSITE-ProRule" id="PRU00050"/>
    </source>
</evidence>
<dbReference type="GO" id="GO:0050568">
    <property type="term" value="F:protein-glutamine glutaminase activity"/>
    <property type="evidence" value="ECO:0007669"/>
    <property type="project" value="UniProtKB-UniRule"/>
</dbReference>
<keyword evidence="2 5" id="KW-0145">Chemotaxis</keyword>
<dbReference type="InterPro" id="IPR008248">
    <property type="entry name" value="CheB-like"/>
</dbReference>
<dbReference type="NCBIfam" id="NF009206">
    <property type="entry name" value="PRK12555.1"/>
    <property type="match status" value="1"/>
</dbReference>
<dbReference type="EC" id="3.1.1.61" evidence="5"/>
<evidence type="ECO:0000313" key="11">
    <source>
        <dbReference type="Proteomes" id="UP000277007"/>
    </source>
</evidence>
<dbReference type="Gene3D" id="3.40.50.180">
    <property type="entry name" value="Methylesterase CheB, C-terminal domain"/>
    <property type="match status" value="1"/>
</dbReference>
<evidence type="ECO:0000256" key="7">
    <source>
        <dbReference type="PROSITE-ProRule" id="PRU00169"/>
    </source>
</evidence>
<dbReference type="EC" id="3.5.1.44" evidence="5"/>
<keyword evidence="3 5" id="KW-0378">Hydrolase</keyword>
<comment type="similarity">
    <text evidence="5">Belongs to the CheB family.</text>
</comment>
<dbReference type="PIRSF" id="PIRSF000876">
    <property type="entry name" value="RR_chemtxs_CheB"/>
    <property type="match status" value="1"/>
</dbReference>
<keyword evidence="5 7" id="KW-0597">Phosphoprotein</keyword>
<dbReference type="GO" id="GO:0000156">
    <property type="term" value="F:phosphorelay response regulator activity"/>
    <property type="evidence" value="ECO:0007669"/>
    <property type="project" value="InterPro"/>
</dbReference>
<feature type="active site" evidence="5 6">
    <location>
        <position position="288"/>
    </location>
</feature>
<comment type="domain">
    <text evidence="5">Contains a C-terminal catalytic domain, and an N-terminal region which modulates catalytic activity.</text>
</comment>
<gene>
    <name evidence="5" type="primary">cheB</name>
    <name evidence="10" type="ORF">EJ903_18045</name>
</gene>
<dbReference type="GO" id="GO:0005737">
    <property type="term" value="C:cytoplasm"/>
    <property type="evidence" value="ECO:0007669"/>
    <property type="project" value="UniProtKB-SubCell"/>
</dbReference>
<dbReference type="PROSITE" id="PS50110">
    <property type="entry name" value="RESPONSE_REGULATORY"/>
    <property type="match status" value="1"/>
</dbReference>
<dbReference type="PROSITE" id="PS50122">
    <property type="entry name" value="CHEB"/>
    <property type="match status" value="1"/>
</dbReference>